<dbReference type="Proteomes" id="UP000247540">
    <property type="component" value="Unassembled WGS sequence"/>
</dbReference>
<evidence type="ECO:0000313" key="2">
    <source>
        <dbReference type="Proteomes" id="UP000247540"/>
    </source>
</evidence>
<reference evidence="1 2" key="1">
    <citation type="submission" date="2018-06" db="EMBL/GenBank/DDBJ databases">
        <title>Genomic Encyclopedia of Type Strains, Phase III (KMG-III): the genomes of soil and plant-associated and newly described type strains.</title>
        <authorList>
            <person name="Whitman W."/>
        </authorList>
    </citation>
    <scope>NUCLEOTIDE SEQUENCE [LARGE SCALE GENOMIC DNA]</scope>
    <source>
        <strain evidence="1 2">CECT 7646</strain>
    </source>
</reference>
<sequence length="55" mass="6391">MLIRGQDIRIGSPRSITTQMWAVSITEDDLRALVMSVGRKEDVRRQRLERERAHG</sequence>
<dbReference type="EMBL" id="QJTC01000001">
    <property type="protein sequence ID" value="PYE79854.1"/>
    <property type="molecule type" value="Genomic_DNA"/>
</dbReference>
<name>A0A318SL19_9BURK</name>
<accession>A0A318SL19</accession>
<organism evidence="1 2">
    <name type="scientific">Xylophilus ampelinus</name>
    <dbReference type="NCBI Taxonomy" id="54067"/>
    <lineage>
        <taxon>Bacteria</taxon>
        <taxon>Pseudomonadati</taxon>
        <taxon>Pseudomonadota</taxon>
        <taxon>Betaproteobacteria</taxon>
        <taxon>Burkholderiales</taxon>
        <taxon>Xylophilus</taxon>
    </lineage>
</organism>
<gene>
    <name evidence="1" type="ORF">DFQ15_101174</name>
</gene>
<evidence type="ECO:0000313" key="1">
    <source>
        <dbReference type="EMBL" id="PYE79854.1"/>
    </source>
</evidence>
<keyword evidence="2" id="KW-1185">Reference proteome</keyword>
<dbReference type="AlphaFoldDB" id="A0A318SL19"/>
<protein>
    <submittedName>
        <fullName evidence="1">Uncharacterized protein</fullName>
    </submittedName>
</protein>
<comment type="caution">
    <text evidence="1">The sequence shown here is derived from an EMBL/GenBank/DDBJ whole genome shotgun (WGS) entry which is preliminary data.</text>
</comment>
<proteinExistence type="predicted"/>